<dbReference type="STRING" id="880071.Fleli_2381"/>
<organism evidence="2 3">
    <name type="scientific">Bernardetia litoralis (strain ATCC 23117 / DSM 6794 / NBRC 15988 / NCIMB 1366 / Fx l1 / Sio-4)</name>
    <name type="common">Flexibacter litoralis</name>
    <dbReference type="NCBI Taxonomy" id="880071"/>
    <lineage>
        <taxon>Bacteria</taxon>
        <taxon>Pseudomonadati</taxon>
        <taxon>Bacteroidota</taxon>
        <taxon>Cytophagia</taxon>
        <taxon>Cytophagales</taxon>
        <taxon>Bernardetiaceae</taxon>
        <taxon>Bernardetia</taxon>
    </lineage>
</organism>
<accession>I4ALB6</accession>
<evidence type="ECO:0000313" key="3">
    <source>
        <dbReference type="Proteomes" id="UP000006054"/>
    </source>
</evidence>
<keyword evidence="3" id="KW-1185">Reference proteome</keyword>
<evidence type="ECO:0008006" key="4">
    <source>
        <dbReference type="Google" id="ProtNLM"/>
    </source>
</evidence>
<feature type="transmembrane region" description="Helical" evidence="1">
    <location>
        <begin position="5"/>
        <end position="23"/>
    </location>
</feature>
<keyword evidence="1" id="KW-1133">Transmembrane helix</keyword>
<dbReference type="PATRIC" id="fig|880071.3.peg.2365"/>
<keyword evidence="1" id="KW-0812">Transmembrane</keyword>
<dbReference type="AlphaFoldDB" id="I4ALB6"/>
<reference evidence="3" key="1">
    <citation type="submission" date="2012-06" db="EMBL/GenBank/DDBJ databases">
        <title>The complete genome of Flexibacter litoralis DSM 6794.</title>
        <authorList>
            <person name="Lucas S."/>
            <person name="Copeland A."/>
            <person name="Lapidus A."/>
            <person name="Glavina del Rio T."/>
            <person name="Dalin E."/>
            <person name="Tice H."/>
            <person name="Bruce D."/>
            <person name="Goodwin L."/>
            <person name="Pitluck S."/>
            <person name="Peters L."/>
            <person name="Ovchinnikova G."/>
            <person name="Lu M."/>
            <person name="Kyrpides N."/>
            <person name="Mavromatis K."/>
            <person name="Ivanova N."/>
            <person name="Brettin T."/>
            <person name="Detter J.C."/>
            <person name="Han C."/>
            <person name="Larimer F."/>
            <person name="Land M."/>
            <person name="Hauser L."/>
            <person name="Markowitz V."/>
            <person name="Cheng J.-F."/>
            <person name="Hugenholtz P."/>
            <person name="Woyke T."/>
            <person name="Wu D."/>
            <person name="Spring S."/>
            <person name="Lang E."/>
            <person name="Kopitz M."/>
            <person name="Brambilla E."/>
            <person name="Klenk H.-P."/>
            <person name="Eisen J.A."/>
        </authorList>
    </citation>
    <scope>NUCLEOTIDE SEQUENCE [LARGE SCALE GENOMIC DNA]</scope>
    <source>
        <strain evidence="3">ATCC 23117 / DSM 6794 / NBRC 15988 / NCIMB 1366 / Sio-4</strain>
    </source>
</reference>
<dbReference type="RefSeq" id="WP_014798188.1">
    <property type="nucleotide sequence ID" value="NC_018018.1"/>
</dbReference>
<evidence type="ECO:0000313" key="2">
    <source>
        <dbReference type="EMBL" id="AFM04751.1"/>
    </source>
</evidence>
<dbReference type="EMBL" id="CP003345">
    <property type="protein sequence ID" value="AFM04751.1"/>
    <property type="molecule type" value="Genomic_DNA"/>
</dbReference>
<dbReference type="OrthoDB" id="667524at2"/>
<dbReference type="Gene3D" id="2.180.10.10">
    <property type="entry name" value="RHS repeat-associated core"/>
    <property type="match status" value="1"/>
</dbReference>
<dbReference type="KEGG" id="fli:Fleli_2381"/>
<dbReference type="Proteomes" id="UP000006054">
    <property type="component" value="Chromosome"/>
</dbReference>
<protein>
    <recommendedName>
        <fullName evidence="4">RHS repeat-associated core domain protein</fullName>
    </recommendedName>
</protein>
<name>I4ALB6_BERLS</name>
<gene>
    <name evidence="2" type="ordered locus">Fleli_2381</name>
</gene>
<sequence>MKRKIYLIFSILTVVVIATYFGFQHFDKPKQETEIVLDFGLEEAEMRRVETKNLSPYTIFGDSSVVLMTEAERKGIYYLGIKNTTKNSKVRELIFELNLGRVHFLDSKGVVIHTSILQPTDLAKFLSVDPLAEKHPDHSPYNYAANNPIRYIDPDGREFTDAAQKWVDRYMSEINSRINKNNTRIGDLQAELQQEGLSNNKIRRINRRLERRKSENDTYAEIQGEVETLSASTQIYDVQTDNSLKTTDALGNTSQTAVTHFATSSGQVIISITSNGSLSLFAHELKHAHQFEIGESSLGVIGSTGKEFLLDKHDEVAGYERQALFGSIPSGADRTSGLPDNYSTLPLGPVNVNNHTEIQRALSNPDPRAVEPTLNILSKIYNQAFRVNGITYSNIK</sequence>
<dbReference type="HOGENOM" id="CLU_695897_0_0_10"/>
<proteinExistence type="predicted"/>
<dbReference type="eggNOG" id="COG3209">
    <property type="taxonomic scope" value="Bacteria"/>
</dbReference>
<keyword evidence="1" id="KW-0472">Membrane</keyword>
<evidence type="ECO:0000256" key="1">
    <source>
        <dbReference type="SAM" id="Phobius"/>
    </source>
</evidence>